<dbReference type="EC" id="4.2.99.18" evidence="2"/>
<evidence type="ECO:0000313" key="6">
    <source>
        <dbReference type="Proteomes" id="UP000317429"/>
    </source>
</evidence>
<dbReference type="CDD" id="cd00056">
    <property type="entry name" value="ENDO3c"/>
    <property type="match status" value="1"/>
</dbReference>
<dbReference type="GO" id="GO:0034039">
    <property type="term" value="F:8-oxo-7,8-dihydroguanine DNA N-glycosylase activity"/>
    <property type="evidence" value="ECO:0007669"/>
    <property type="project" value="TreeGrafter"/>
</dbReference>
<dbReference type="EMBL" id="CP036291">
    <property type="protein sequence ID" value="QDU87629.1"/>
    <property type="molecule type" value="Genomic_DNA"/>
</dbReference>
<dbReference type="InterPro" id="IPR011257">
    <property type="entry name" value="DNA_glycosylase"/>
</dbReference>
<proteinExistence type="inferred from homology"/>
<organism evidence="5 6">
    <name type="scientific">Pirellulimonas nuda</name>
    <dbReference type="NCBI Taxonomy" id="2528009"/>
    <lineage>
        <taxon>Bacteria</taxon>
        <taxon>Pseudomonadati</taxon>
        <taxon>Planctomycetota</taxon>
        <taxon>Planctomycetia</taxon>
        <taxon>Pirellulales</taxon>
        <taxon>Lacipirellulaceae</taxon>
        <taxon>Pirellulimonas</taxon>
    </lineage>
</organism>
<feature type="domain" description="HhH-GPD" evidence="4">
    <location>
        <begin position="128"/>
        <end position="283"/>
    </location>
</feature>
<dbReference type="SUPFAM" id="SSF48150">
    <property type="entry name" value="DNA-glycosylase"/>
    <property type="match status" value="1"/>
</dbReference>
<dbReference type="GO" id="GO:0140078">
    <property type="term" value="F:class I DNA-(apurinic or apyrimidinic site) endonuclease activity"/>
    <property type="evidence" value="ECO:0007669"/>
    <property type="project" value="UniProtKB-EC"/>
</dbReference>
<dbReference type="KEGG" id="pnd:Pla175_09940"/>
<dbReference type="GO" id="GO:0006285">
    <property type="term" value="P:base-excision repair, AP site formation"/>
    <property type="evidence" value="ECO:0007669"/>
    <property type="project" value="TreeGrafter"/>
</dbReference>
<evidence type="ECO:0000259" key="4">
    <source>
        <dbReference type="SMART" id="SM00478"/>
    </source>
</evidence>
<sequence>MSSRLSLATPEGFAFNRAVCSYGYFLLAPNRWRPAEQALEHTAAPEGAGPTLLRVTQPKGAGAPLRIECATRLDRAQAGHVKQALRRMLRLDDDLSAWRRLHPKARRRGFGRLFRSASLFEDMVKTITGCNVTWRNTIVMNRLLAERFGAGAFPSPAQLARVAPERLKAEAKVGYRAERIIQLAQRFEEGSIEPGWFESPQHSTGQLREALLAIHGFGPYAAANMLQLLGRFDHVPIDTETYRHYCLQQGVERPADAAALDAQIRAHYDRYHPYQFLAYWFDLWRDYQRRFGNAWTWDPDTAAGNFTASVLNRTP</sequence>
<dbReference type="RefSeq" id="WP_145281689.1">
    <property type="nucleotide sequence ID" value="NZ_CP036291.1"/>
</dbReference>
<dbReference type="InterPro" id="IPR052054">
    <property type="entry name" value="Oxidative_DNA_repair_enzyme"/>
</dbReference>
<reference evidence="5 6" key="1">
    <citation type="submission" date="2019-02" db="EMBL/GenBank/DDBJ databases">
        <title>Deep-cultivation of Planctomycetes and their phenomic and genomic characterization uncovers novel biology.</title>
        <authorList>
            <person name="Wiegand S."/>
            <person name="Jogler M."/>
            <person name="Boedeker C."/>
            <person name="Pinto D."/>
            <person name="Vollmers J."/>
            <person name="Rivas-Marin E."/>
            <person name="Kohn T."/>
            <person name="Peeters S.H."/>
            <person name="Heuer A."/>
            <person name="Rast P."/>
            <person name="Oberbeckmann S."/>
            <person name="Bunk B."/>
            <person name="Jeske O."/>
            <person name="Meyerdierks A."/>
            <person name="Storesund J.E."/>
            <person name="Kallscheuer N."/>
            <person name="Luecker S."/>
            <person name="Lage O.M."/>
            <person name="Pohl T."/>
            <person name="Merkel B.J."/>
            <person name="Hornburger P."/>
            <person name="Mueller R.-W."/>
            <person name="Bruemmer F."/>
            <person name="Labrenz M."/>
            <person name="Spormann A.M."/>
            <person name="Op den Camp H."/>
            <person name="Overmann J."/>
            <person name="Amann R."/>
            <person name="Jetten M.S.M."/>
            <person name="Mascher T."/>
            <person name="Medema M.H."/>
            <person name="Devos D.P."/>
            <person name="Kaster A.-K."/>
            <person name="Ovreas L."/>
            <person name="Rohde M."/>
            <person name="Galperin M.Y."/>
            <person name="Jogler C."/>
        </authorList>
    </citation>
    <scope>NUCLEOTIDE SEQUENCE [LARGE SCALE GENOMIC DNA]</scope>
    <source>
        <strain evidence="5 6">Pla175</strain>
    </source>
</reference>
<dbReference type="OrthoDB" id="9798522at2"/>
<accession>A0A518D820</accession>
<evidence type="ECO:0000313" key="5">
    <source>
        <dbReference type="EMBL" id="QDU87629.1"/>
    </source>
</evidence>
<evidence type="ECO:0000256" key="2">
    <source>
        <dbReference type="ARBA" id="ARBA00012720"/>
    </source>
</evidence>
<evidence type="ECO:0000256" key="3">
    <source>
        <dbReference type="ARBA" id="ARBA00044632"/>
    </source>
</evidence>
<name>A0A518D820_9BACT</name>
<dbReference type="InterPro" id="IPR003265">
    <property type="entry name" value="HhH-GPD_domain"/>
</dbReference>
<gene>
    <name evidence="5" type="ORF">Pla175_09940</name>
</gene>
<keyword evidence="6" id="KW-1185">Reference proteome</keyword>
<dbReference type="Gene3D" id="1.10.340.30">
    <property type="entry name" value="Hypothetical protein, domain 2"/>
    <property type="match status" value="1"/>
</dbReference>
<protein>
    <recommendedName>
        <fullName evidence="2">DNA-(apurinic or apyrimidinic site) lyase</fullName>
        <ecNumber evidence="2">4.2.99.18</ecNumber>
    </recommendedName>
</protein>
<dbReference type="PANTHER" id="PTHR10242">
    <property type="entry name" value="8-OXOGUANINE DNA GLYCOSYLASE"/>
    <property type="match status" value="1"/>
</dbReference>
<comment type="catalytic activity">
    <reaction evidence="3">
        <text>2'-deoxyribonucleotide-(2'-deoxyribose 5'-phosphate)-2'-deoxyribonucleotide-DNA = a 3'-end 2'-deoxyribonucleotide-(2,3-dehydro-2,3-deoxyribose 5'-phosphate)-DNA + a 5'-end 5'-phospho-2'-deoxyribonucleoside-DNA + H(+)</text>
        <dbReference type="Rhea" id="RHEA:66592"/>
        <dbReference type="Rhea" id="RHEA-COMP:13180"/>
        <dbReference type="Rhea" id="RHEA-COMP:16897"/>
        <dbReference type="Rhea" id="RHEA-COMP:17067"/>
        <dbReference type="ChEBI" id="CHEBI:15378"/>
        <dbReference type="ChEBI" id="CHEBI:136412"/>
        <dbReference type="ChEBI" id="CHEBI:157695"/>
        <dbReference type="ChEBI" id="CHEBI:167181"/>
        <dbReference type="EC" id="4.2.99.18"/>
    </reaction>
</comment>
<dbReference type="SMART" id="SM00478">
    <property type="entry name" value="ENDO3c"/>
    <property type="match status" value="1"/>
</dbReference>
<dbReference type="PANTHER" id="PTHR10242:SF4">
    <property type="entry name" value="OS07G0657600 PROTEIN"/>
    <property type="match status" value="1"/>
</dbReference>
<comment type="similarity">
    <text evidence="1">Belongs to the type-1 OGG1 family.</text>
</comment>
<evidence type="ECO:0000256" key="1">
    <source>
        <dbReference type="ARBA" id="ARBA00010679"/>
    </source>
</evidence>
<dbReference type="Proteomes" id="UP000317429">
    <property type="component" value="Chromosome"/>
</dbReference>
<dbReference type="AlphaFoldDB" id="A0A518D820"/>